<feature type="chain" id="PRO_5022668853" evidence="1">
    <location>
        <begin position="21"/>
        <end position="2020"/>
    </location>
</feature>
<organism evidence="2 3">
    <name type="scientific">Candidatus Deianiraea vastatrix</name>
    <dbReference type="NCBI Taxonomy" id="2163644"/>
    <lineage>
        <taxon>Bacteria</taxon>
        <taxon>Pseudomonadati</taxon>
        <taxon>Pseudomonadota</taxon>
        <taxon>Alphaproteobacteria</taxon>
        <taxon>Rickettsiales</taxon>
        <taxon>Candidatus Deianiraeaceae</taxon>
        <taxon>Candidatus Deianiraea</taxon>
    </lineage>
</organism>
<keyword evidence="1" id="KW-0732">Signal</keyword>
<feature type="signal peptide" evidence="1">
    <location>
        <begin position="1"/>
        <end position="20"/>
    </location>
</feature>
<gene>
    <name evidence="2" type="ORF">Deia_00307</name>
</gene>
<sequence>MLKYFFTLIILCFYSNNVSAEANHGYKDNPLPWHVEPLVNYKAGVKLDLGIQLIVTPNDMDDDNLHKCLMLGQPGDITGHETNDAAGDKTVWIDEASYSEYDITVAQGRLCVSQCQAAVKEKCITLETTRAEDTYKFPSASISTLYTEDSTFTLDDIGDNLSPGDDDDRYGHRVGYVYNLFSGRCPYNSTTNDDECLLQQSISGEVTMEYYKGVKMNRDNNCYESVKDIAQKCPQVTGCPCVDSDVTGKCSQSTNYIPHQKGEYSGYWMNLKQTQKMCFLCYSTVRQRLAKCKRASYDVGIGYGPNNNYSKAFHELMDVMRVNPPKFFPQQNASAKVYQVFRNLYGPGRYVCGYEYREFTFSGQDDSLSNKESNRVGCRKIAAKTGPRPFPRIAQPLDAAVLQKITQAAAKKTSSSSVTVTDPDIKYAYMTKAADNIFGSSPAYKPFNDLTEVGEVYRGDFFNPSINLTYGKANYTIWFDPPNTSNFADKFIMDDDIVETLNLDPDIKNGDPRFIKEMSKISKWSTDLPKEIQYAASFDTKGNPVKNSSIVARICSRIEYIDSREETMFVAYYIDNKFVYGENGFPLENNIKCNDALKKGMLKILGGTVRPPLKFSYINKKTVTPIVLSASDASDTTAITNIKIDPSVIGGYYDEITKKIISFTDANGKLTPAGKSIASRNVDAVFTPYVLSALQDVAGNSSASQGNQQYGQVDSNSEVILFNHLISIGPYYQDCYGISMTSGMVRESIRMKVVDSVGKCNGDKRCIQELILFLSENAGCQKLKRCKSSDDPDSCAKSGKLQIKLDKPVDEYINNIEWLDGVCVVRGMRYPDFIKDDDSLPNGSGLNRTLYGQYPNSFNPKVTRANSQAISFKQKYIDTPQIALYLNGGKGPGPDNILSPSEKYYQFMDPDSQINDLAGVMGSDLMTKYFGCSTSSCLKNKVSVRNKTNDEMGLCVTFDRVNQVDYGVGRYAGGLSYNHYIPYRCEYMEAEVLGAGGKSEQWNNDARVRFKTQSVAECVGYTAMCTFLSSLFWGPGCAFSLGFANCPYIDGTTKNCCSASSACFDFVQKACEKMLQSGSGAGGGYVYGILDVNAIDRDALIVSPGIDNSSNINFNTLFNSSFASENKTTLNNRLESQVEQFDIGGDSVIWRNTSNSKSGVQINRVMAGHHGGKKYNDESRAYGGAARYNSAYLLNSGYFGNQCSALPPVPSSAIPPDAPSADSGKFDEAKFPNYSEYKAKASTNKCVTEKGSSGKDYICYDYGEGESLPVGAVVLWEGTKTITTTTPADGRTRFCECGASVGAFCQDHVVYNEAYTIHEVYSNNSRKYDEKVSYIEGYCGSSGCSRLTNAGTRILGSSFMSNYGWISTTGMFNNIWYPYDPFKKSSVINYTGPAESGIPIITISDYDPAYSMGNVSYMPWGTYSWMFAEDYVANNGNQCAGKQDIPGNSFFIFDNMDVFCCVMGADCVLAEKDSGQCVTYQPDKIGNVTLDTKGDIITWSCVGAGCSDNTKEKAYCFAVWKPDKIGWTTYTDAMRKEDIKDPSCTTTTTVKTYQYCSPNQACINEQNKLNDATSQAKADTAKLGTYTQSRNQYVKDAAKYDEAMKASLDVLESQYLLRKYNGCFSAITGDDGEYDWPSRNNSVKLNGGGNRAIKMKNVISNSCIPDKATNKYTDLCTQYRMIHQYCDVNTSSASCDNGNGGNCTVSQFNSGVDLTKASSALLSTLKAIFRPGDRDYTIKSHPFIGSGGCAIDHNDADNLTSYDTMDNTGTQMEAYGGDGRITLTIPYTQFKADGITPILYNGKKKIDKANGIRDVHCMPRCPRAFVQIGNYICEYSNGDPYKGYESKNDDIIKPLKCFDSTGKIYIPESANARVCLFTKCSSYKTNYRHYGFCTDNDFYNGALYVNGAAFYTDLVSDTEVKKYCGSIDAKLNQDYRLDANIDSSNDYSLTCDDHGNWRKAADGTLVTSYMCPMMTLDVKKFLNTNIFNYTTSLNQVQEFSKFSNGTSYCGGYGIYKPMPT</sequence>
<evidence type="ECO:0000313" key="2">
    <source>
        <dbReference type="EMBL" id="QED23114.1"/>
    </source>
</evidence>
<reference evidence="2 3" key="1">
    <citation type="journal article" date="2019" name="ISME J.">
        <title>Deianiraea, an extracellular bacterium associated with the ciliate Paramecium, suggests an alternative scenario for the evolution of Rickettsiales.</title>
        <authorList>
            <person name="Castelli M."/>
            <person name="Sabaneyeva E."/>
            <person name="Lanzoni O."/>
            <person name="Lebedeva N."/>
            <person name="Floriano A.M."/>
            <person name="Gaiarsa S."/>
            <person name="Benken K."/>
            <person name="Modeo L."/>
            <person name="Bandi C."/>
            <person name="Potekhin A."/>
            <person name="Sassera D."/>
            <person name="Petroni G."/>
        </authorList>
    </citation>
    <scope>NUCLEOTIDE SEQUENCE [LARGE SCALE GENOMIC DNA]</scope>
    <source>
        <strain evidence="2">CyL4-1</strain>
    </source>
</reference>
<dbReference type="RefSeq" id="WP_146820406.1">
    <property type="nucleotide sequence ID" value="NZ_CP029077.1"/>
</dbReference>
<proteinExistence type="predicted"/>
<keyword evidence="3" id="KW-1185">Reference proteome</keyword>
<dbReference type="Proteomes" id="UP000321934">
    <property type="component" value="Chromosome"/>
</dbReference>
<evidence type="ECO:0000256" key="1">
    <source>
        <dbReference type="SAM" id="SignalP"/>
    </source>
</evidence>
<accession>A0A5B8XFA6</accession>
<dbReference type="EMBL" id="CP029077">
    <property type="protein sequence ID" value="QED23114.1"/>
    <property type="molecule type" value="Genomic_DNA"/>
</dbReference>
<protein>
    <submittedName>
        <fullName evidence="2">Uncharacterized protein</fullName>
    </submittedName>
</protein>
<evidence type="ECO:0000313" key="3">
    <source>
        <dbReference type="Proteomes" id="UP000321934"/>
    </source>
</evidence>
<name>A0A5B8XFA6_9RICK</name>